<evidence type="ECO:0000313" key="1">
    <source>
        <dbReference type="EMBL" id="MBE1563155.1"/>
    </source>
</evidence>
<dbReference type="RefSeq" id="WP_192777783.1">
    <property type="nucleotide sequence ID" value="NZ_BAAASY010000004.1"/>
</dbReference>
<keyword evidence="2" id="KW-1185">Reference proteome</keyword>
<accession>A0ABR9KMD7</accession>
<proteinExistence type="predicted"/>
<comment type="caution">
    <text evidence="1">The sequence shown here is derived from an EMBL/GenBank/DDBJ whole genome shotgun (WGS) entry which is preliminary data.</text>
</comment>
<organism evidence="1 2">
    <name type="scientific">Nonomuraea africana</name>
    <dbReference type="NCBI Taxonomy" id="46171"/>
    <lineage>
        <taxon>Bacteria</taxon>
        <taxon>Bacillati</taxon>
        <taxon>Actinomycetota</taxon>
        <taxon>Actinomycetes</taxon>
        <taxon>Streptosporangiales</taxon>
        <taxon>Streptosporangiaceae</taxon>
        <taxon>Nonomuraea</taxon>
    </lineage>
</organism>
<protein>
    <submittedName>
        <fullName evidence="1">Uncharacterized protein</fullName>
    </submittedName>
</protein>
<dbReference type="EMBL" id="JADBEF010000001">
    <property type="protein sequence ID" value="MBE1563155.1"/>
    <property type="molecule type" value="Genomic_DNA"/>
</dbReference>
<reference evidence="1 2" key="1">
    <citation type="submission" date="2020-10" db="EMBL/GenBank/DDBJ databases">
        <title>Sequencing the genomes of 1000 actinobacteria strains.</title>
        <authorList>
            <person name="Klenk H.-P."/>
        </authorList>
    </citation>
    <scope>NUCLEOTIDE SEQUENCE [LARGE SCALE GENOMIC DNA]</scope>
    <source>
        <strain evidence="1 2">DSM 43748</strain>
    </source>
</reference>
<sequence>MPEGLGKTYSDVVLTLLPKVAAQKFLEGLMAVGTDEYKSDYVRQWVAEGQAEGTVKTKAKDIIVVLRARELHVSPEAENRILTCTDLDQLSAWLPKAAVVSSTEDLFS</sequence>
<name>A0ABR9KMD7_9ACTN</name>
<evidence type="ECO:0000313" key="2">
    <source>
        <dbReference type="Proteomes" id="UP000661607"/>
    </source>
</evidence>
<gene>
    <name evidence="1" type="ORF">H4W81_005934</name>
</gene>
<dbReference type="Proteomes" id="UP000661607">
    <property type="component" value="Unassembled WGS sequence"/>
</dbReference>